<feature type="region of interest" description="Disordered" evidence="8">
    <location>
        <begin position="1027"/>
        <end position="1284"/>
    </location>
</feature>
<accession>A0ABQ5KR78</accession>
<evidence type="ECO:0000256" key="8">
    <source>
        <dbReference type="SAM" id="MobiDB-lite"/>
    </source>
</evidence>
<name>A0ABQ5KR78_9EUKA</name>
<dbReference type="PROSITE" id="PS00411">
    <property type="entry name" value="KINESIN_MOTOR_1"/>
    <property type="match status" value="1"/>
</dbReference>
<evidence type="ECO:0000256" key="6">
    <source>
        <dbReference type="PROSITE-ProRule" id="PRU00283"/>
    </source>
</evidence>
<feature type="region of interest" description="Disordered" evidence="8">
    <location>
        <begin position="1575"/>
        <end position="1627"/>
    </location>
</feature>
<feature type="compositionally biased region" description="Low complexity" evidence="8">
    <location>
        <begin position="1311"/>
        <end position="1326"/>
    </location>
</feature>
<keyword evidence="4 6" id="KW-0067">ATP-binding</keyword>
<dbReference type="PANTHER" id="PTHR47969">
    <property type="entry name" value="CHROMOSOME-ASSOCIATED KINESIN KIF4A-RELATED"/>
    <property type="match status" value="1"/>
</dbReference>
<feature type="compositionally biased region" description="Basic and acidic residues" evidence="8">
    <location>
        <begin position="1118"/>
        <end position="1158"/>
    </location>
</feature>
<feature type="compositionally biased region" description="Polar residues" evidence="8">
    <location>
        <begin position="1583"/>
        <end position="1596"/>
    </location>
</feature>
<evidence type="ECO:0000256" key="5">
    <source>
        <dbReference type="ARBA" id="ARBA00023054"/>
    </source>
</evidence>
<feature type="region of interest" description="Disordered" evidence="8">
    <location>
        <begin position="1352"/>
        <end position="1415"/>
    </location>
</feature>
<keyword evidence="5 7" id="KW-0175">Coiled coil</keyword>
<evidence type="ECO:0000259" key="9">
    <source>
        <dbReference type="PROSITE" id="PS50067"/>
    </source>
</evidence>
<feature type="compositionally biased region" description="Basic residues" evidence="8">
    <location>
        <begin position="1603"/>
        <end position="1612"/>
    </location>
</feature>
<feature type="compositionally biased region" description="Basic and acidic residues" evidence="8">
    <location>
        <begin position="871"/>
        <end position="909"/>
    </location>
</feature>
<evidence type="ECO:0000313" key="10">
    <source>
        <dbReference type="EMBL" id="GKT34982.1"/>
    </source>
</evidence>
<dbReference type="Gene3D" id="3.40.850.10">
    <property type="entry name" value="Kinesin motor domain"/>
    <property type="match status" value="1"/>
</dbReference>
<protein>
    <submittedName>
        <fullName evidence="10">Kinesin-like protein KIF18B</fullName>
    </submittedName>
</protein>
<feature type="compositionally biased region" description="Basic and acidic residues" evidence="8">
    <location>
        <begin position="752"/>
        <end position="772"/>
    </location>
</feature>
<keyword evidence="11" id="KW-1185">Reference proteome</keyword>
<dbReference type="Proteomes" id="UP001057375">
    <property type="component" value="Unassembled WGS sequence"/>
</dbReference>
<feature type="region of interest" description="Disordered" evidence="8">
    <location>
        <begin position="173"/>
        <end position="214"/>
    </location>
</feature>
<evidence type="ECO:0000256" key="7">
    <source>
        <dbReference type="SAM" id="Coils"/>
    </source>
</evidence>
<dbReference type="InterPro" id="IPR027640">
    <property type="entry name" value="Kinesin-like_fam"/>
</dbReference>
<proteinExistence type="inferred from homology"/>
<keyword evidence="2" id="KW-0963">Cytoplasm</keyword>
<feature type="coiled-coil region" evidence="7">
    <location>
        <begin position="409"/>
        <end position="443"/>
    </location>
</feature>
<evidence type="ECO:0000256" key="1">
    <source>
        <dbReference type="ARBA" id="ARBA00004496"/>
    </source>
</evidence>
<evidence type="ECO:0000256" key="3">
    <source>
        <dbReference type="ARBA" id="ARBA00022741"/>
    </source>
</evidence>
<organism evidence="10 11">
    <name type="scientific">Aduncisulcus paluster</name>
    <dbReference type="NCBI Taxonomy" id="2918883"/>
    <lineage>
        <taxon>Eukaryota</taxon>
        <taxon>Metamonada</taxon>
        <taxon>Carpediemonas-like organisms</taxon>
        <taxon>Aduncisulcus</taxon>
    </lineage>
</organism>
<dbReference type="SUPFAM" id="SSF52540">
    <property type="entry name" value="P-loop containing nucleoside triphosphate hydrolases"/>
    <property type="match status" value="1"/>
</dbReference>
<dbReference type="InterPro" id="IPR036961">
    <property type="entry name" value="Kinesin_motor_dom_sf"/>
</dbReference>
<feature type="compositionally biased region" description="Basic and acidic residues" evidence="8">
    <location>
        <begin position="1389"/>
        <end position="1410"/>
    </location>
</feature>
<dbReference type="PROSITE" id="PS50067">
    <property type="entry name" value="KINESIN_MOTOR_2"/>
    <property type="match status" value="1"/>
</dbReference>
<dbReference type="InterPro" id="IPR019821">
    <property type="entry name" value="Kinesin_motor_CS"/>
</dbReference>
<feature type="compositionally biased region" description="Low complexity" evidence="8">
    <location>
        <begin position="837"/>
        <end position="852"/>
    </location>
</feature>
<keyword evidence="3 6" id="KW-0547">Nucleotide-binding</keyword>
<comment type="caution">
    <text evidence="10">The sequence shown here is derived from an EMBL/GenBank/DDBJ whole genome shotgun (WGS) entry which is preliminary data.</text>
</comment>
<evidence type="ECO:0000256" key="2">
    <source>
        <dbReference type="ARBA" id="ARBA00022490"/>
    </source>
</evidence>
<feature type="compositionally biased region" description="Low complexity" evidence="8">
    <location>
        <begin position="524"/>
        <end position="536"/>
    </location>
</feature>
<keyword evidence="6" id="KW-0505">Motor protein</keyword>
<dbReference type="Pfam" id="PF00225">
    <property type="entry name" value="Kinesin"/>
    <property type="match status" value="1"/>
</dbReference>
<gene>
    <name evidence="10" type="ORF">ADUPG1_008237</name>
</gene>
<dbReference type="PRINTS" id="PR00380">
    <property type="entry name" value="KINESINHEAVY"/>
</dbReference>
<reference evidence="10" key="1">
    <citation type="submission" date="2022-03" db="EMBL/GenBank/DDBJ databases">
        <title>Draft genome sequence of Aduncisulcus paluster, a free-living microaerophilic Fornicata.</title>
        <authorList>
            <person name="Yuyama I."/>
            <person name="Kume K."/>
            <person name="Tamura T."/>
            <person name="Inagaki Y."/>
            <person name="Hashimoto T."/>
        </authorList>
    </citation>
    <scope>NUCLEOTIDE SEQUENCE</scope>
    <source>
        <strain evidence="10">NY0171</strain>
    </source>
</reference>
<evidence type="ECO:0000256" key="4">
    <source>
        <dbReference type="ARBA" id="ARBA00022840"/>
    </source>
</evidence>
<feature type="compositionally biased region" description="Basic residues" evidence="8">
    <location>
        <begin position="797"/>
        <end position="806"/>
    </location>
</feature>
<sequence length="1651" mass="181520">MTVEESDFSVTVRIRPELPSEGDSGCWTNIIRKVDDQVLVFDPSPTISRRKPVASNPGDKKFKNKAFKFDKVFGEDSTQEEVFLNTAQPLIGAVLDGYNASVLAYGATGSGKTFTMLGAPSGGSGIVSLSLGELFRQIEACKTHTFSVSVCAIEVHNEILIDLLNSGNSKRKLEAMEDEENPRGNKQPAHKKFSKKAFSHRGGSHSPSQGLDIQEESNGNVVVSPLISHRVSNVRQAMRALSVAAAARTTHATEVNERSSRSHAVFQIYVEKFEKIGGVISTLCVGKLSLVDLAGSERVKRTKSSGQRLREGQNINKSLLALSNVINALCSNSKRSSSQPQAHVPYRDSKLTRLLKDSLGGNTRTCMISNISPSSCCFEETFNTLKYANRAKEIKITVKRNVIDVKHHVSEYKKMVEDLKKELNEMRKEKAAESDKYTKLLQELQSLRRGGSVPSTFDHSKISHSKNFERELAELGMLKTSEAAMSDILHQLRPLYDEHMQLLKRLLVMKRENMESNEAKRESSAPTSSSSSTTSLSGGGASVLPPKVPSNKSAMADGTSIRSVTSALSEVVDSISMVVGESSTLIPHSFHRFLLNIITQTHSVRVRAAEREEEVIWLRGQLRRSREREEKLRRREAERIQTQLSSTTANSKIVEHHPSVVFNTPGHDVASSASNGQISYGKFNPFHSAAIRTPDILGVLDRTERRRRGEDVSGDRRAMRQKDHEEEEYIRSKRRSGLMAGHSGEMEEIEERLERKREKKKRDLVDSDKDSRPLSADGSIYRTAISYHSPDDSPKGRGSRRDHKKPSTAPSKPSVGLNSGGVLEANYGKAPVRLYGPTSPQSRSSNTSTNTSGAVEDAMMSVFSSVVEEEDNRRRAEETRRKEQKSRDDKVKALEEKRKMQLKQRELSRADSSMSVNSGDKTSQHAHIPLSGHVMPQGVISSSAPKLTTSKTKMGSFKRLVSPRGITESREQLLAKAAANGTADKPSSLASQGKPVITADGSISQQAYSHLAKHHGLFLRNNVVRRRKKNNDGAAPTIQKYGTADVKRTQDKSSKHPGSPSSLIMKGKGHTLGSSIHSGGKQPKHSSAKEVLSSLKSHHHPAPISFTPDALKKAKRRKEIESEWRAKKERREQEIKEPIGGKGEETKGKDKQGSEQKKKYGTADVKRTQDKSSKHPGSPSSLIMKGKGHTLGSSIHSGGKQPKHSSAKEVLSSLKSHHHPSPISFTPDALKKAKRRKEIESEWRAKKERREQEIKEHIGGKGEETKGKDKQGSEQKKVPILQSTSVDGSSILDAVFGDITAVHPHPPSTPPSGRTSSLLSLQSSHSQKMRRRLVSPGYNISGDSSAMVDITSGAATPTVPHPGNRKAGVDATPKSQSAVSSGLPVSPSDRSDRVRTTHIDVQSYDERDSASRTGNTGVCTVFETREAADISGEIPYESGVAGIGAGYVSAAIECSESDDDIELKVSEVHDGHGSGPKNNPDINRYRVQSYVASSQQQRQHPSTSTSLVGGAILTASKPVSQEIIPSQRHISVDISSEDIERERGVGDVFRQPYKHPPSVRPFTAAGNIWGMKPHRGPEEIERPQTQLGVNPKSKGSPQFVMKPFRKKKRKEKIKMMAQKKDQGGRPVWRMHLTGKLQELEMLEKIAHKGRK</sequence>
<feature type="compositionally biased region" description="Basic and acidic residues" evidence="8">
    <location>
        <begin position="706"/>
        <end position="724"/>
    </location>
</feature>
<comment type="subcellular location">
    <subcellularLocation>
        <location evidence="1">Cytoplasm</location>
    </subcellularLocation>
</comment>
<evidence type="ECO:0000313" key="11">
    <source>
        <dbReference type="Proteomes" id="UP001057375"/>
    </source>
</evidence>
<feature type="binding site" evidence="6">
    <location>
        <begin position="106"/>
        <end position="113"/>
    </location>
    <ligand>
        <name>ATP</name>
        <dbReference type="ChEBI" id="CHEBI:30616"/>
    </ligand>
</feature>
<feature type="region of interest" description="Disordered" evidence="8">
    <location>
        <begin position="1298"/>
        <end position="1330"/>
    </location>
</feature>
<feature type="compositionally biased region" description="Polar residues" evidence="8">
    <location>
        <begin position="205"/>
        <end position="214"/>
    </location>
</feature>
<feature type="domain" description="Kinesin motor" evidence="9">
    <location>
        <begin position="7"/>
        <end position="394"/>
    </location>
</feature>
<dbReference type="PANTHER" id="PTHR47969:SF15">
    <property type="entry name" value="CHROMOSOME-ASSOCIATED KINESIN KIF4A-RELATED"/>
    <property type="match status" value="1"/>
</dbReference>
<feature type="compositionally biased region" description="Polar residues" evidence="8">
    <location>
        <begin position="910"/>
        <end position="921"/>
    </location>
</feature>
<dbReference type="InterPro" id="IPR027417">
    <property type="entry name" value="P-loop_NTPase"/>
</dbReference>
<feature type="compositionally biased region" description="Basic and acidic residues" evidence="8">
    <location>
        <begin position="1164"/>
        <end position="1173"/>
    </location>
</feature>
<dbReference type="InterPro" id="IPR001752">
    <property type="entry name" value="Kinesin_motor_dom"/>
</dbReference>
<dbReference type="SMART" id="SM00129">
    <property type="entry name" value="KISc"/>
    <property type="match status" value="1"/>
</dbReference>
<feature type="compositionally biased region" description="Basic residues" evidence="8">
    <location>
        <begin position="188"/>
        <end position="203"/>
    </location>
</feature>
<dbReference type="EMBL" id="BQXS01010896">
    <property type="protein sequence ID" value="GKT34982.1"/>
    <property type="molecule type" value="Genomic_DNA"/>
</dbReference>
<feature type="compositionally biased region" description="Basic and acidic residues" evidence="8">
    <location>
        <begin position="1237"/>
        <end position="1277"/>
    </location>
</feature>
<feature type="region of interest" description="Disordered" evidence="8">
    <location>
        <begin position="515"/>
        <end position="557"/>
    </location>
</feature>
<comment type="similarity">
    <text evidence="6">Belongs to the TRAFAC class myosin-kinesin ATPase superfamily. Kinesin family.</text>
</comment>
<feature type="compositionally biased region" description="Basic and acidic residues" evidence="8">
    <location>
        <begin position="1045"/>
        <end position="1054"/>
    </location>
</feature>
<feature type="region of interest" description="Disordered" evidence="8">
    <location>
        <begin position="706"/>
        <end position="925"/>
    </location>
</feature>